<dbReference type="InterPro" id="IPR013815">
    <property type="entry name" value="ATP_grasp_subdomain_1"/>
</dbReference>
<dbReference type="InterPro" id="IPR016185">
    <property type="entry name" value="PreATP-grasp_dom_sf"/>
</dbReference>
<dbReference type="InterPro" id="IPR011761">
    <property type="entry name" value="ATP-grasp"/>
</dbReference>
<dbReference type="Pfam" id="PF01071">
    <property type="entry name" value="GARS_A"/>
    <property type="match status" value="1"/>
</dbReference>
<accession>A0A5E4TN50</accession>
<evidence type="ECO:0000256" key="12">
    <source>
        <dbReference type="ARBA" id="ARBA00023211"/>
    </source>
</evidence>
<dbReference type="Gene3D" id="3.30.1490.20">
    <property type="entry name" value="ATP-grasp fold, A domain"/>
    <property type="match status" value="1"/>
</dbReference>
<dbReference type="GO" id="GO:0009113">
    <property type="term" value="P:purine nucleobase biosynthetic process"/>
    <property type="evidence" value="ECO:0007669"/>
    <property type="project" value="InterPro"/>
</dbReference>
<dbReference type="InterPro" id="IPR011054">
    <property type="entry name" value="Rudment_hybrid_motif"/>
</dbReference>
<dbReference type="InterPro" id="IPR000115">
    <property type="entry name" value="PRibGlycinamide_synth"/>
</dbReference>
<comment type="cofactor">
    <cofactor evidence="1">
        <name>Mn(2+)</name>
        <dbReference type="ChEBI" id="CHEBI:29035"/>
    </cofactor>
</comment>
<keyword evidence="10 18" id="KW-0067">ATP-binding</keyword>
<dbReference type="SUPFAM" id="SSF52440">
    <property type="entry name" value="PreATP-grasp domain"/>
    <property type="match status" value="1"/>
</dbReference>
<comment type="cofactor">
    <cofactor evidence="2">
        <name>Mg(2+)</name>
        <dbReference type="ChEBI" id="CHEBI:18420"/>
    </cofactor>
</comment>
<evidence type="ECO:0000256" key="6">
    <source>
        <dbReference type="ARBA" id="ARBA00022598"/>
    </source>
</evidence>
<comment type="pathway">
    <text evidence="3 17">Purine metabolism; IMP biosynthesis via de novo pathway; N(1)-(5-phospho-D-ribosyl)glycinamide from 5-phospho-alpha-D-ribose 1-diphosphate: step 2/2.</text>
</comment>
<evidence type="ECO:0000256" key="9">
    <source>
        <dbReference type="ARBA" id="ARBA00022755"/>
    </source>
</evidence>
<dbReference type="NCBIfam" id="TIGR00877">
    <property type="entry name" value="purD"/>
    <property type="match status" value="1"/>
</dbReference>
<keyword evidence="9 17" id="KW-0658">Purine biosynthesis</keyword>
<keyword evidence="6 17" id="KW-0436">Ligase</keyword>
<keyword evidence="7" id="KW-0479">Metal-binding</keyword>
<evidence type="ECO:0000313" key="20">
    <source>
        <dbReference type="EMBL" id="VVD88662.1"/>
    </source>
</evidence>
<keyword evidence="12" id="KW-0464">Manganese</keyword>
<keyword evidence="11" id="KW-0460">Magnesium</keyword>
<dbReference type="HAMAP" id="MF_00138">
    <property type="entry name" value="GARS"/>
    <property type="match status" value="1"/>
</dbReference>
<evidence type="ECO:0000313" key="21">
    <source>
        <dbReference type="Proteomes" id="UP000383971"/>
    </source>
</evidence>
<evidence type="ECO:0000256" key="8">
    <source>
        <dbReference type="ARBA" id="ARBA00022741"/>
    </source>
</evidence>
<dbReference type="GO" id="GO:0046872">
    <property type="term" value="F:metal ion binding"/>
    <property type="evidence" value="ECO:0007669"/>
    <property type="project" value="UniProtKB-KW"/>
</dbReference>
<sequence length="425" mass="45551">MKILVVGSGGREHALAWKLAQSPRIQLVYVAPGNGGTALDERLRNVPISDPNVLAEFAVRESIALTVVGPETPLAAGIVNIFRARGLKIFGPTKEAAQLESSKDFAKAFMKRHGIPTADYETFSDAALAHTYIDAKGAPIVVKADGLAAGKGVVVAMSLEEAHKAVDMMLADNKLGDAGARVVIEEFLQGEEASFIVMVDGKNVLPLATSQDHKRLLDNDQGPNTGGMGAYSPAPIVTPQIHARVMREIILPTVRGMETDGIRFTGFLYAGLMIDAQGNVKTLEFNCRMGDPETQPIMARLKGDFSVVVEHAIAGTLDKVELDWDRRYALGVVLAAHGYPDTPRKGDRISQVPAETGDCVTFHAGTQLENGVLTVTGGRVLCVVGLSDTVRGAQSVAYQTVNQISFDGMQYRHDIGNRALARKPE</sequence>
<protein>
    <recommendedName>
        <fullName evidence="5 17">Phosphoribosylamine--glycine ligase</fullName>
        <ecNumber evidence="4 17">6.3.4.13</ecNumber>
    </recommendedName>
    <alternativeName>
        <fullName evidence="16 17">GARS</fullName>
    </alternativeName>
    <alternativeName>
        <fullName evidence="14 17">Glycinamide ribonucleotide synthetase</fullName>
    </alternativeName>
    <alternativeName>
        <fullName evidence="15 17">Phosphoribosylglycinamide synthetase</fullName>
    </alternativeName>
</protein>
<dbReference type="SMART" id="SM01209">
    <property type="entry name" value="GARS_A"/>
    <property type="match status" value="1"/>
</dbReference>
<evidence type="ECO:0000256" key="10">
    <source>
        <dbReference type="ARBA" id="ARBA00022840"/>
    </source>
</evidence>
<dbReference type="SMART" id="SM01210">
    <property type="entry name" value="GARS_C"/>
    <property type="match status" value="1"/>
</dbReference>
<evidence type="ECO:0000256" key="5">
    <source>
        <dbReference type="ARBA" id="ARBA00020605"/>
    </source>
</evidence>
<dbReference type="EMBL" id="CABPSE010000004">
    <property type="protein sequence ID" value="VVD88662.1"/>
    <property type="molecule type" value="Genomic_DNA"/>
</dbReference>
<evidence type="ECO:0000256" key="18">
    <source>
        <dbReference type="PROSITE-ProRule" id="PRU00409"/>
    </source>
</evidence>
<dbReference type="RefSeq" id="WP_150584377.1">
    <property type="nucleotide sequence ID" value="NZ_CABPSE010000004.1"/>
</dbReference>
<dbReference type="PROSITE" id="PS50975">
    <property type="entry name" value="ATP_GRASP"/>
    <property type="match status" value="1"/>
</dbReference>
<reference evidence="20 21" key="1">
    <citation type="submission" date="2019-08" db="EMBL/GenBank/DDBJ databases">
        <authorList>
            <person name="Peeters C."/>
        </authorList>
    </citation>
    <scope>NUCLEOTIDE SEQUENCE [LARGE SCALE GENOMIC DNA]</scope>
    <source>
        <strain evidence="20 21">LMG 31111</strain>
    </source>
</reference>
<evidence type="ECO:0000256" key="17">
    <source>
        <dbReference type="HAMAP-Rule" id="MF_00138"/>
    </source>
</evidence>
<dbReference type="InterPro" id="IPR020562">
    <property type="entry name" value="PRibGlycinamide_synth_N"/>
</dbReference>
<evidence type="ECO:0000256" key="15">
    <source>
        <dbReference type="ARBA" id="ARBA00042864"/>
    </source>
</evidence>
<comment type="similarity">
    <text evidence="13 17">Belongs to the GARS family.</text>
</comment>
<evidence type="ECO:0000256" key="14">
    <source>
        <dbReference type="ARBA" id="ARBA00042242"/>
    </source>
</evidence>
<evidence type="ECO:0000256" key="2">
    <source>
        <dbReference type="ARBA" id="ARBA00001946"/>
    </source>
</evidence>
<dbReference type="PANTHER" id="PTHR43472">
    <property type="entry name" value="PHOSPHORIBOSYLAMINE--GLYCINE LIGASE"/>
    <property type="match status" value="1"/>
</dbReference>
<dbReference type="Proteomes" id="UP000383971">
    <property type="component" value="Unassembled WGS sequence"/>
</dbReference>
<name>A0A5E4TN50_9BURK</name>
<keyword evidence="21" id="KW-1185">Reference proteome</keyword>
<dbReference type="InterPro" id="IPR020561">
    <property type="entry name" value="PRibGlycinamid_synth_ATP-grasp"/>
</dbReference>
<dbReference type="Gene3D" id="3.40.50.20">
    <property type="match status" value="1"/>
</dbReference>
<organism evidence="20 21">
    <name type="scientific">Pandoraea communis</name>
    <dbReference type="NCBI Taxonomy" id="2508297"/>
    <lineage>
        <taxon>Bacteria</taxon>
        <taxon>Pseudomonadati</taxon>
        <taxon>Pseudomonadota</taxon>
        <taxon>Betaproteobacteria</taxon>
        <taxon>Burkholderiales</taxon>
        <taxon>Burkholderiaceae</taxon>
        <taxon>Pandoraea</taxon>
    </lineage>
</organism>
<dbReference type="UniPathway" id="UPA00074">
    <property type="reaction ID" value="UER00125"/>
</dbReference>
<dbReference type="FunFam" id="3.40.50.20:FF:000006">
    <property type="entry name" value="Phosphoribosylamine--glycine ligase, chloroplastic"/>
    <property type="match status" value="1"/>
</dbReference>
<evidence type="ECO:0000256" key="16">
    <source>
        <dbReference type="ARBA" id="ARBA00079592"/>
    </source>
</evidence>
<evidence type="ECO:0000256" key="13">
    <source>
        <dbReference type="ARBA" id="ARBA00038345"/>
    </source>
</evidence>
<dbReference type="InterPro" id="IPR037123">
    <property type="entry name" value="PRibGlycinamide_synth_C_sf"/>
</dbReference>
<keyword evidence="8 18" id="KW-0547">Nucleotide-binding</keyword>
<dbReference type="AlphaFoldDB" id="A0A5E4TN50"/>
<dbReference type="PANTHER" id="PTHR43472:SF1">
    <property type="entry name" value="PHOSPHORIBOSYLAMINE--GLYCINE LIGASE, CHLOROPLASTIC"/>
    <property type="match status" value="1"/>
</dbReference>
<dbReference type="InterPro" id="IPR020560">
    <property type="entry name" value="PRibGlycinamide_synth_C-dom"/>
</dbReference>
<evidence type="ECO:0000259" key="19">
    <source>
        <dbReference type="PROSITE" id="PS50975"/>
    </source>
</evidence>
<evidence type="ECO:0000256" key="3">
    <source>
        <dbReference type="ARBA" id="ARBA00005174"/>
    </source>
</evidence>
<dbReference type="Pfam" id="PF02844">
    <property type="entry name" value="GARS_N"/>
    <property type="match status" value="1"/>
</dbReference>
<gene>
    <name evidence="17" type="primary">purD</name>
    <name evidence="20" type="ORF">PCO31111_01509</name>
</gene>
<dbReference type="Pfam" id="PF02843">
    <property type="entry name" value="GARS_C"/>
    <property type="match status" value="1"/>
</dbReference>
<evidence type="ECO:0000256" key="1">
    <source>
        <dbReference type="ARBA" id="ARBA00001936"/>
    </source>
</evidence>
<dbReference type="SUPFAM" id="SSF51246">
    <property type="entry name" value="Rudiment single hybrid motif"/>
    <property type="match status" value="1"/>
</dbReference>
<evidence type="ECO:0000256" key="4">
    <source>
        <dbReference type="ARBA" id="ARBA00013255"/>
    </source>
</evidence>
<dbReference type="FunFam" id="3.30.470.20:FF:000031">
    <property type="entry name" value="Phosphoribosylamine--glycine ligase"/>
    <property type="match status" value="1"/>
</dbReference>
<dbReference type="GO" id="GO:0004637">
    <property type="term" value="F:phosphoribosylamine-glycine ligase activity"/>
    <property type="evidence" value="ECO:0007669"/>
    <property type="project" value="UniProtKB-UniRule"/>
</dbReference>
<evidence type="ECO:0000256" key="11">
    <source>
        <dbReference type="ARBA" id="ARBA00022842"/>
    </source>
</evidence>
<dbReference type="SUPFAM" id="SSF56059">
    <property type="entry name" value="Glutathione synthetase ATP-binding domain-like"/>
    <property type="match status" value="1"/>
</dbReference>
<dbReference type="GO" id="GO:0006189">
    <property type="term" value="P:'de novo' IMP biosynthetic process"/>
    <property type="evidence" value="ECO:0007669"/>
    <property type="project" value="UniProtKB-UniRule"/>
</dbReference>
<dbReference type="Gene3D" id="3.90.600.10">
    <property type="entry name" value="Phosphoribosylglycinamide synthetase, C-terminal domain"/>
    <property type="match status" value="1"/>
</dbReference>
<dbReference type="GO" id="GO:0005524">
    <property type="term" value="F:ATP binding"/>
    <property type="evidence" value="ECO:0007669"/>
    <property type="project" value="UniProtKB-UniRule"/>
</dbReference>
<evidence type="ECO:0000256" key="7">
    <source>
        <dbReference type="ARBA" id="ARBA00022723"/>
    </source>
</evidence>
<feature type="domain" description="ATP-grasp" evidence="19">
    <location>
        <begin position="107"/>
        <end position="314"/>
    </location>
</feature>
<comment type="catalytic activity">
    <reaction evidence="17">
        <text>5-phospho-beta-D-ribosylamine + glycine + ATP = N(1)-(5-phospho-beta-D-ribosyl)glycinamide + ADP + phosphate + H(+)</text>
        <dbReference type="Rhea" id="RHEA:17453"/>
        <dbReference type="ChEBI" id="CHEBI:15378"/>
        <dbReference type="ChEBI" id="CHEBI:30616"/>
        <dbReference type="ChEBI" id="CHEBI:43474"/>
        <dbReference type="ChEBI" id="CHEBI:57305"/>
        <dbReference type="ChEBI" id="CHEBI:58681"/>
        <dbReference type="ChEBI" id="CHEBI:143788"/>
        <dbReference type="ChEBI" id="CHEBI:456216"/>
        <dbReference type="EC" id="6.3.4.13"/>
    </reaction>
</comment>
<proteinExistence type="inferred from homology"/>
<dbReference type="Gene3D" id="3.30.470.20">
    <property type="entry name" value="ATP-grasp fold, B domain"/>
    <property type="match status" value="1"/>
</dbReference>
<dbReference type="EC" id="6.3.4.13" evidence="4 17"/>
<dbReference type="FunFam" id="3.30.1490.20:FF:000006">
    <property type="entry name" value="phosphoribosylamine--glycine ligase, chloroplastic-like"/>
    <property type="match status" value="1"/>
</dbReference>